<sequence>MSLPRQPNQFSVVEMAGAQWNIMIKSFKLIQSFQDRSCALIAWYQFSELP</sequence>
<dbReference type="Proteomes" id="UP000050265">
    <property type="component" value="Unassembled WGS sequence"/>
</dbReference>
<dbReference type="AlphaFoldDB" id="A0A0P9VZ91"/>
<comment type="caution">
    <text evidence="1">The sequence shown here is derived from an EMBL/GenBank/DDBJ whole genome shotgun (WGS) entry which is preliminary data.</text>
</comment>
<reference evidence="1 2" key="1">
    <citation type="submission" date="2015-09" db="EMBL/GenBank/DDBJ databases">
        <title>Genome announcement of multiple Pseudomonas syringae strains.</title>
        <authorList>
            <person name="Thakur S."/>
            <person name="Wang P.W."/>
            <person name="Gong Y."/>
            <person name="Weir B.S."/>
            <person name="Guttman D.S."/>
        </authorList>
    </citation>
    <scope>NUCLEOTIDE SEQUENCE [LARGE SCALE GENOMIC DNA]</scope>
    <source>
        <strain evidence="1 2">ICMP3507</strain>
    </source>
</reference>
<protein>
    <submittedName>
        <fullName evidence="1">Uncharacterized protein</fullName>
    </submittedName>
</protein>
<evidence type="ECO:0000313" key="2">
    <source>
        <dbReference type="Proteomes" id="UP000050265"/>
    </source>
</evidence>
<proteinExistence type="predicted"/>
<dbReference type="PATRIC" id="fig|53707.9.peg.6235"/>
<dbReference type="EMBL" id="LJQP01000045">
    <property type="protein sequence ID" value="KPX76536.1"/>
    <property type="molecule type" value="Genomic_DNA"/>
</dbReference>
<organism evidence="1 2">
    <name type="scientific">Pseudomonas amygdali pv. lachrymans</name>
    <name type="common">Pseudomonas syringae pv. lachrymans</name>
    <dbReference type="NCBI Taxonomy" id="53707"/>
    <lineage>
        <taxon>Bacteria</taxon>
        <taxon>Pseudomonadati</taxon>
        <taxon>Pseudomonadota</taxon>
        <taxon>Gammaproteobacteria</taxon>
        <taxon>Pseudomonadales</taxon>
        <taxon>Pseudomonadaceae</taxon>
        <taxon>Pseudomonas</taxon>
        <taxon>Pseudomonas amygdali</taxon>
    </lineage>
</organism>
<accession>A0A0P9VZ91</accession>
<evidence type="ECO:0000313" key="1">
    <source>
        <dbReference type="EMBL" id="KPX76536.1"/>
    </source>
</evidence>
<gene>
    <name evidence="1" type="ORF">ALO35_102589</name>
</gene>
<name>A0A0P9VZ91_PSEAV</name>